<accession>A0ABV7KZT7</accession>
<keyword evidence="2" id="KW-0238">DNA-binding</keyword>
<dbReference type="InterPro" id="IPR051081">
    <property type="entry name" value="HTH_MetalResp_TranReg"/>
</dbReference>
<evidence type="ECO:0000313" key="7">
    <source>
        <dbReference type="Proteomes" id="UP001595528"/>
    </source>
</evidence>
<name>A0ABV7KZT7_9PROT</name>
<evidence type="ECO:0000256" key="4">
    <source>
        <dbReference type="SAM" id="MobiDB-lite"/>
    </source>
</evidence>
<dbReference type="Proteomes" id="UP001595528">
    <property type="component" value="Unassembled WGS sequence"/>
</dbReference>
<keyword evidence="7" id="KW-1185">Reference proteome</keyword>
<evidence type="ECO:0000256" key="2">
    <source>
        <dbReference type="ARBA" id="ARBA00023125"/>
    </source>
</evidence>
<dbReference type="InterPro" id="IPR036388">
    <property type="entry name" value="WH-like_DNA-bd_sf"/>
</dbReference>
<dbReference type="InterPro" id="IPR036390">
    <property type="entry name" value="WH_DNA-bd_sf"/>
</dbReference>
<evidence type="ECO:0000256" key="3">
    <source>
        <dbReference type="ARBA" id="ARBA00023163"/>
    </source>
</evidence>
<dbReference type="Gene3D" id="1.10.10.10">
    <property type="entry name" value="Winged helix-like DNA-binding domain superfamily/Winged helix DNA-binding domain"/>
    <property type="match status" value="1"/>
</dbReference>
<evidence type="ECO:0000256" key="1">
    <source>
        <dbReference type="ARBA" id="ARBA00023015"/>
    </source>
</evidence>
<dbReference type="InterPro" id="IPR011991">
    <property type="entry name" value="ArsR-like_HTH"/>
</dbReference>
<gene>
    <name evidence="6" type="ORF">ACFOGJ_09715</name>
</gene>
<protein>
    <submittedName>
        <fullName evidence="6">ArsR/SmtB family transcription factor</fullName>
    </submittedName>
</protein>
<feature type="region of interest" description="Disordered" evidence="4">
    <location>
        <begin position="1"/>
        <end position="24"/>
    </location>
</feature>
<feature type="domain" description="HTH arsR-type" evidence="5">
    <location>
        <begin position="29"/>
        <end position="116"/>
    </location>
</feature>
<keyword evidence="3" id="KW-0804">Transcription</keyword>
<keyword evidence="1" id="KW-0805">Transcription regulation</keyword>
<evidence type="ECO:0000313" key="6">
    <source>
        <dbReference type="EMBL" id="MFC3227507.1"/>
    </source>
</evidence>
<dbReference type="InterPro" id="IPR001845">
    <property type="entry name" value="HTH_ArsR_DNA-bd_dom"/>
</dbReference>
<reference evidence="7" key="1">
    <citation type="journal article" date="2019" name="Int. J. Syst. Evol. Microbiol.">
        <title>The Global Catalogue of Microorganisms (GCM) 10K type strain sequencing project: providing services to taxonomists for standard genome sequencing and annotation.</title>
        <authorList>
            <consortium name="The Broad Institute Genomics Platform"/>
            <consortium name="The Broad Institute Genome Sequencing Center for Infectious Disease"/>
            <person name="Wu L."/>
            <person name="Ma J."/>
        </authorList>
    </citation>
    <scope>NUCLEOTIDE SEQUENCE [LARGE SCALE GENOMIC DNA]</scope>
    <source>
        <strain evidence="7">KCTC 42964</strain>
    </source>
</reference>
<dbReference type="Pfam" id="PF12840">
    <property type="entry name" value="HTH_20"/>
    <property type="match status" value="1"/>
</dbReference>
<feature type="compositionally biased region" description="Basic and acidic residues" evidence="4">
    <location>
        <begin position="1"/>
        <end position="14"/>
    </location>
</feature>
<evidence type="ECO:0000259" key="5">
    <source>
        <dbReference type="SMART" id="SM00418"/>
    </source>
</evidence>
<dbReference type="SMART" id="SM00418">
    <property type="entry name" value="HTH_ARSR"/>
    <property type="match status" value="1"/>
</dbReference>
<sequence>MTKAERQGLERHGEAPPGGAAPDGDRLLAALEALANPHRLRILGLLHRQGRAYVSQLARDLNMGRPLLHMHLKRLERAGLVESRMEIAPDGKTLNWFATTAFDFRISPQSLAEAAGGLTAPLPTSRPAPSK</sequence>
<dbReference type="SUPFAM" id="SSF46785">
    <property type="entry name" value="Winged helix' DNA-binding domain"/>
    <property type="match status" value="1"/>
</dbReference>
<dbReference type="PANTHER" id="PTHR33154">
    <property type="entry name" value="TRANSCRIPTIONAL REGULATOR, ARSR FAMILY"/>
    <property type="match status" value="1"/>
</dbReference>
<proteinExistence type="predicted"/>
<dbReference type="EMBL" id="JBHRTR010000023">
    <property type="protein sequence ID" value="MFC3227507.1"/>
    <property type="molecule type" value="Genomic_DNA"/>
</dbReference>
<dbReference type="RefSeq" id="WP_379899708.1">
    <property type="nucleotide sequence ID" value="NZ_JBHRTR010000023.1"/>
</dbReference>
<dbReference type="PANTHER" id="PTHR33154:SF33">
    <property type="entry name" value="TRANSCRIPTIONAL REPRESSOR SDPR"/>
    <property type="match status" value="1"/>
</dbReference>
<dbReference type="CDD" id="cd00090">
    <property type="entry name" value="HTH_ARSR"/>
    <property type="match status" value="1"/>
</dbReference>
<organism evidence="6 7">
    <name type="scientific">Marinibaculum pumilum</name>
    <dbReference type="NCBI Taxonomy" id="1766165"/>
    <lineage>
        <taxon>Bacteria</taxon>
        <taxon>Pseudomonadati</taxon>
        <taxon>Pseudomonadota</taxon>
        <taxon>Alphaproteobacteria</taxon>
        <taxon>Rhodospirillales</taxon>
        <taxon>Rhodospirillaceae</taxon>
        <taxon>Marinibaculum</taxon>
    </lineage>
</organism>
<comment type="caution">
    <text evidence="6">The sequence shown here is derived from an EMBL/GenBank/DDBJ whole genome shotgun (WGS) entry which is preliminary data.</text>
</comment>